<protein>
    <recommendedName>
        <fullName evidence="12">V-type proton ATPase subunit S1</fullName>
    </recommendedName>
</protein>
<evidence type="ECO:0000259" key="9">
    <source>
        <dbReference type="Pfam" id="PF20520"/>
    </source>
</evidence>
<dbReference type="EMBL" id="OU963919">
    <property type="protein sequence ID" value="CAH0403885.1"/>
    <property type="molecule type" value="Genomic_DNA"/>
</dbReference>
<evidence type="ECO:0000313" key="11">
    <source>
        <dbReference type="Proteomes" id="UP001153292"/>
    </source>
</evidence>
<keyword evidence="3 6" id="KW-0812">Transmembrane</keyword>
<keyword evidence="5 6" id="KW-0472">Membrane</keyword>
<dbReference type="Pfam" id="PF05827">
    <property type="entry name" value="VAS1_LD"/>
    <property type="match status" value="1"/>
</dbReference>
<keyword evidence="11" id="KW-1185">Reference proteome</keyword>
<dbReference type="Pfam" id="PF20520">
    <property type="entry name" value="Ac45-VOA1_TM"/>
    <property type="match status" value="1"/>
</dbReference>
<accession>A0ABN8BC79</accession>
<dbReference type="InterPro" id="IPR008388">
    <property type="entry name" value="Ac45_acc_su"/>
</dbReference>
<evidence type="ECO:0000259" key="8">
    <source>
        <dbReference type="Pfam" id="PF05827"/>
    </source>
</evidence>
<dbReference type="Proteomes" id="UP001153292">
    <property type="component" value="Chromosome 26"/>
</dbReference>
<evidence type="ECO:0000256" key="3">
    <source>
        <dbReference type="ARBA" id="ARBA00022692"/>
    </source>
</evidence>
<sequence>MAFSRTVFLTLVLSVVCSIAVQVPVFSWGDLSQGSIKSNPLIVVSADEYNSILKQDLKDDPFTVIFIEETLSVEDFSRKNDDGETSFPYLHSNIGEALYLPSVENPLQVLNKLADPEKVNHVKLTENGLSADIEPESGKFLFINLKDAREGESRVDLLRRHNDFMEDMFSKLQERYNTVVAIYTAHYPSWTVPESHSRVRRQANVSQPHTNDHIFDGLRIYAERIVYSDSKNVTDLGNIIAGSSEVNTTYVYTTLEFSGAPVKLVLNFRNEAGYWFFDTVTVLNGSSTEDLMGTTEIYALDGFSYRCGESITFTGYNETSKYTNVTFIDLKVQPFFSTLNASQMVFGDSFNCVGFFSVPIWSSLFVVFILLSITFYGIMMMMDIRTMDRFDDPKGKTITINAE</sequence>
<feature type="transmembrane region" description="Helical" evidence="6">
    <location>
        <begin position="360"/>
        <end position="379"/>
    </location>
</feature>
<dbReference type="PANTHER" id="PTHR12471:SF7">
    <property type="entry name" value="V-TYPE PROTON ATPASE SUBUNIT S1"/>
    <property type="match status" value="1"/>
</dbReference>
<reference evidence="10" key="1">
    <citation type="submission" date="2021-12" db="EMBL/GenBank/DDBJ databases">
        <authorList>
            <person name="King R."/>
        </authorList>
    </citation>
    <scope>NUCLEOTIDE SEQUENCE</scope>
</reference>
<evidence type="ECO:0000256" key="7">
    <source>
        <dbReference type="SAM" id="SignalP"/>
    </source>
</evidence>
<evidence type="ECO:0000256" key="6">
    <source>
        <dbReference type="SAM" id="Phobius"/>
    </source>
</evidence>
<evidence type="ECO:0008006" key="12">
    <source>
        <dbReference type="Google" id="ProtNLM"/>
    </source>
</evidence>
<dbReference type="InterPro" id="IPR046756">
    <property type="entry name" value="VAS1/VOA1_TM"/>
</dbReference>
<evidence type="ECO:0000256" key="2">
    <source>
        <dbReference type="ARBA" id="ARBA00009037"/>
    </source>
</evidence>
<organism evidence="10 11">
    <name type="scientific">Chilo suppressalis</name>
    <name type="common">Asiatic rice borer moth</name>
    <dbReference type="NCBI Taxonomy" id="168631"/>
    <lineage>
        <taxon>Eukaryota</taxon>
        <taxon>Metazoa</taxon>
        <taxon>Ecdysozoa</taxon>
        <taxon>Arthropoda</taxon>
        <taxon>Hexapoda</taxon>
        <taxon>Insecta</taxon>
        <taxon>Pterygota</taxon>
        <taxon>Neoptera</taxon>
        <taxon>Endopterygota</taxon>
        <taxon>Lepidoptera</taxon>
        <taxon>Glossata</taxon>
        <taxon>Ditrysia</taxon>
        <taxon>Pyraloidea</taxon>
        <taxon>Crambidae</taxon>
        <taxon>Crambinae</taxon>
        <taxon>Chilo</taxon>
    </lineage>
</organism>
<keyword evidence="7" id="KW-0732">Signal</keyword>
<dbReference type="PANTHER" id="PTHR12471">
    <property type="entry name" value="VACUOLAR ATP SYNTHASE SUBUNIT S1"/>
    <property type="match status" value="1"/>
</dbReference>
<name>A0ABN8BC79_CHISP</name>
<feature type="domain" description="V-type proton ATPase subunit S1 luminal" evidence="8">
    <location>
        <begin position="244"/>
        <end position="335"/>
    </location>
</feature>
<proteinExistence type="inferred from homology"/>
<feature type="chain" id="PRO_5046455997" description="V-type proton ATPase subunit S1" evidence="7">
    <location>
        <begin position="21"/>
        <end position="403"/>
    </location>
</feature>
<evidence type="ECO:0000256" key="4">
    <source>
        <dbReference type="ARBA" id="ARBA00022989"/>
    </source>
</evidence>
<comment type="subcellular location">
    <subcellularLocation>
        <location evidence="1">Membrane</location>
        <topology evidence="1">Single-pass membrane protein</topology>
    </subcellularLocation>
</comment>
<evidence type="ECO:0000313" key="10">
    <source>
        <dbReference type="EMBL" id="CAH0403885.1"/>
    </source>
</evidence>
<comment type="similarity">
    <text evidence="2">Belongs to the vacuolar ATPase subunit S1 family.</text>
</comment>
<gene>
    <name evidence="10" type="ORF">CHILSU_LOCUS7177</name>
</gene>
<keyword evidence="4 6" id="KW-1133">Transmembrane helix</keyword>
<dbReference type="InterPro" id="IPR046755">
    <property type="entry name" value="VAS1_LD"/>
</dbReference>
<feature type="domain" description="V-type proton ATPase subunit S1/VOA1 transmembrane" evidence="9">
    <location>
        <begin position="354"/>
        <end position="392"/>
    </location>
</feature>
<feature type="signal peptide" evidence="7">
    <location>
        <begin position="1"/>
        <end position="20"/>
    </location>
</feature>
<evidence type="ECO:0000256" key="1">
    <source>
        <dbReference type="ARBA" id="ARBA00004167"/>
    </source>
</evidence>
<evidence type="ECO:0000256" key="5">
    <source>
        <dbReference type="ARBA" id="ARBA00023136"/>
    </source>
</evidence>